<reference evidence="8" key="1">
    <citation type="submission" date="2009-01" db="EMBL/GenBank/DDBJ databases">
        <title>Complete sequence of chromosome of Arthrobacter chlorophenolicus A6.</title>
        <authorList>
            <consortium name="US DOE Joint Genome Institute"/>
            <person name="Lucas S."/>
            <person name="Copeland A."/>
            <person name="Lapidus A."/>
            <person name="Glavina del Rio T."/>
            <person name="Tice H."/>
            <person name="Bruce D."/>
            <person name="Goodwin L."/>
            <person name="Pitluck S."/>
            <person name="Goltsman E."/>
            <person name="Clum A."/>
            <person name="Larimer F."/>
            <person name="Land M."/>
            <person name="Hauser L."/>
            <person name="Kyrpides N."/>
            <person name="Mikhailova N."/>
            <person name="Jansson J."/>
            <person name="Richardson P."/>
        </authorList>
    </citation>
    <scope>NUCLEOTIDE SEQUENCE [LARGE SCALE GENOMIC DNA]</scope>
    <source>
        <strain evidence="8">A6</strain>
    </source>
</reference>
<keyword evidence="4 7" id="KW-0812">Transmembrane</keyword>
<dbReference type="RefSeq" id="WP_015935613.1">
    <property type="nucleotide sequence ID" value="NC_011886.1"/>
</dbReference>
<evidence type="ECO:0000256" key="3">
    <source>
        <dbReference type="ARBA" id="ARBA00022475"/>
    </source>
</evidence>
<evidence type="ECO:0000256" key="6">
    <source>
        <dbReference type="ARBA" id="ARBA00023136"/>
    </source>
</evidence>
<evidence type="ECO:0000256" key="7">
    <source>
        <dbReference type="SAM" id="Phobius"/>
    </source>
</evidence>
<gene>
    <name evidence="8" type="ordered locus">Achl_0387</name>
</gene>
<keyword evidence="9" id="KW-1185">Reference proteome</keyword>
<dbReference type="Proteomes" id="UP000002505">
    <property type="component" value="Chromosome"/>
</dbReference>
<dbReference type="STRING" id="452863.Achl_0387"/>
<dbReference type="GO" id="GO:0022857">
    <property type="term" value="F:transmembrane transporter activity"/>
    <property type="evidence" value="ECO:0007669"/>
    <property type="project" value="InterPro"/>
</dbReference>
<dbReference type="Gene3D" id="1.20.1250.20">
    <property type="entry name" value="MFS general substrate transporter like domains"/>
    <property type="match status" value="1"/>
</dbReference>
<evidence type="ECO:0000256" key="1">
    <source>
        <dbReference type="ARBA" id="ARBA00004429"/>
    </source>
</evidence>
<feature type="transmembrane region" description="Helical" evidence="7">
    <location>
        <begin position="380"/>
        <end position="400"/>
    </location>
</feature>
<feature type="transmembrane region" description="Helical" evidence="7">
    <location>
        <begin position="260"/>
        <end position="285"/>
    </location>
</feature>
<sequence length="416" mass="43316">MKGLGFTGPFEIAGFPRLFTAALVSGLGGSLVPIAFALESHRLEPSGWGLTVVLLSLWSGRFIGVFAVQRIRPARNPVRVMILSDLVRFIAQAGLLGWILTLGTDSPPTGAITALSISSGVYGIALAFFQPARFTVIPRLIPLEQRGRVNAWLSVLGDVFAISGPLLGSLVFLSLGFQAILLIDSIGFLVGIVVLAGLRLSRSPSQTTPEASASNGNKRIRAKLPPGINTGLATWLFVALTIGLLGTAGPTLVIEQNSAATWAVTAAFMAAGSLVGSASSLLGFLKRVPWKYLHLLCCLSIATQLLCFLLVPLPVLLWAVGFLGAALTTASGIQWDTLGQSIGDDDQVHTFAVRDQIVNTVGVPAGMLFFGVAGAADATFLISAGVAGAVALMGVVITFAPQPTAETPRPLPTPVS</sequence>
<dbReference type="OrthoDB" id="5494559at2"/>
<dbReference type="EMBL" id="CP001341">
    <property type="protein sequence ID" value="ACL38386.1"/>
    <property type="molecule type" value="Genomic_DNA"/>
</dbReference>
<dbReference type="SUPFAM" id="SSF103473">
    <property type="entry name" value="MFS general substrate transporter"/>
    <property type="match status" value="1"/>
</dbReference>
<dbReference type="PANTHER" id="PTHR23513:SF9">
    <property type="entry name" value="ENTEROBACTIN EXPORTER ENTS"/>
    <property type="match status" value="1"/>
</dbReference>
<feature type="transmembrane region" description="Helical" evidence="7">
    <location>
        <begin position="12"/>
        <end position="36"/>
    </location>
</feature>
<dbReference type="KEGG" id="ach:Achl_0387"/>
<keyword evidence="2" id="KW-0813">Transport</keyword>
<dbReference type="GO" id="GO:0005886">
    <property type="term" value="C:plasma membrane"/>
    <property type="evidence" value="ECO:0007669"/>
    <property type="project" value="UniProtKB-SubCell"/>
</dbReference>
<keyword evidence="5 7" id="KW-1133">Transmembrane helix</keyword>
<proteinExistence type="predicted"/>
<dbReference type="AlphaFoldDB" id="B8HA02"/>
<feature type="transmembrane region" description="Helical" evidence="7">
    <location>
        <begin position="111"/>
        <end position="129"/>
    </location>
</feature>
<dbReference type="InterPro" id="IPR011701">
    <property type="entry name" value="MFS"/>
</dbReference>
<evidence type="ECO:0000313" key="8">
    <source>
        <dbReference type="EMBL" id="ACL38386.1"/>
    </source>
</evidence>
<comment type="subcellular location">
    <subcellularLocation>
        <location evidence="1">Cell inner membrane</location>
        <topology evidence="1">Multi-pass membrane protein</topology>
    </subcellularLocation>
</comment>
<protein>
    <submittedName>
        <fullName evidence="8">Major facilitator superfamily MFS_1</fullName>
    </submittedName>
</protein>
<feature type="transmembrane region" description="Helical" evidence="7">
    <location>
        <begin position="179"/>
        <end position="198"/>
    </location>
</feature>
<dbReference type="Pfam" id="PF07690">
    <property type="entry name" value="MFS_1"/>
    <property type="match status" value="1"/>
</dbReference>
<feature type="transmembrane region" description="Helical" evidence="7">
    <location>
        <begin position="80"/>
        <end position="99"/>
    </location>
</feature>
<feature type="transmembrane region" description="Helical" evidence="7">
    <location>
        <begin position="48"/>
        <end position="68"/>
    </location>
</feature>
<dbReference type="PANTHER" id="PTHR23513">
    <property type="entry name" value="INTEGRAL MEMBRANE EFFLUX PROTEIN-RELATED"/>
    <property type="match status" value="1"/>
</dbReference>
<name>B8HA02_PSECP</name>
<keyword evidence="3" id="KW-1003">Cell membrane</keyword>
<dbReference type="eggNOG" id="COG2814">
    <property type="taxonomic scope" value="Bacteria"/>
</dbReference>
<feature type="transmembrane region" description="Helical" evidence="7">
    <location>
        <begin position="228"/>
        <end position="248"/>
    </location>
</feature>
<evidence type="ECO:0000256" key="4">
    <source>
        <dbReference type="ARBA" id="ARBA00022692"/>
    </source>
</evidence>
<evidence type="ECO:0000256" key="2">
    <source>
        <dbReference type="ARBA" id="ARBA00022448"/>
    </source>
</evidence>
<dbReference type="InterPro" id="IPR036259">
    <property type="entry name" value="MFS_trans_sf"/>
</dbReference>
<evidence type="ECO:0000313" key="9">
    <source>
        <dbReference type="Proteomes" id="UP000002505"/>
    </source>
</evidence>
<evidence type="ECO:0000256" key="5">
    <source>
        <dbReference type="ARBA" id="ARBA00022989"/>
    </source>
</evidence>
<accession>B8HA02</accession>
<organism evidence="8 9">
    <name type="scientific">Pseudarthrobacter chlorophenolicus (strain ATCC 700700 / DSM 12829 / CIP 107037 / JCM 12360 / KCTC 9906 / NCIMB 13794 / A6)</name>
    <name type="common">Arthrobacter chlorophenolicus</name>
    <dbReference type="NCBI Taxonomy" id="452863"/>
    <lineage>
        <taxon>Bacteria</taxon>
        <taxon>Bacillati</taxon>
        <taxon>Actinomycetota</taxon>
        <taxon>Actinomycetes</taxon>
        <taxon>Micrococcales</taxon>
        <taxon>Micrococcaceae</taxon>
        <taxon>Pseudarthrobacter</taxon>
    </lineage>
</organism>
<keyword evidence="6 7" id="KW-0472">Membrane</keyword>
<dbReference type="HOGENOM" id="CLU_059336_0_0_11"/>
<feature type="transmembrane region" description="Helical" evidence="7">
    <location>
        <begin position="149"/>
        <end position="173"/>
    </location>
</feature>